<dbReference type="EMBL" id="ML975379">
    <property type="protein sequence ID" value="KAF1830911.1"/>
    <property type="molecule type" value="Genomic_DNA"/>
</dbReference>
<feature type="transmembrane region" description="Helical" evidence="1">
    <location>
        <begin position="6"/>
        <end position="23"/>
    </location>
</feature>
<accession>A0A6A5K287</accession>
<dbReference type="AlphaFoldDB" id="A0A6A5K287"/>
<proteinExistence type="predicted"/>
<evidence type="ECO:0000313" key="2">
    <source>
        <dbReference type="EMBL" id="KAF1830911.1"/>
    </source>
</evidence>
<evidence type="ECO:0000313" key="3">
    <source>
        <dbReference type="Proteomes" id="UP000800040"/>
    </source>
</evidence>
<reference evidence="2" key="1">
    <citation type="submission" date="2020-01" db="EMBL/GenBank/DDBJ databases">
        <authorList>
            <consortium name="DOE Joint Genome Institute"/>
            <person name="Haridas S."/>
            <person name="Albert R."/>
            <person name="Binder M."/>
            <person name="Bloem J."/>
            <person name="Labutti K."/>
            <person name="Salamov A."/>
            <person name="Andreopoulos B."/>
            <person name="Baker S.E."/>
            <person name="Barry K."/>
            <person name="Bills G."/>
            <person name="Bluhm B.H."/>
            <person name="Cannon C."/>
            <person name="Castanera R."/>
            <person name="Culley D.E."/>
            <person name="Daum C."/>
            <person name="Ezra D."/>
            <person name="Gonzalez J.B."/>
            <person name="Henrissat B."/>
            <person name="Kuo A."/>
            <person name="Liang C."/>
            <person name="Lipzen A."/>
            <person name="Lutzoni F."/>
            <person name="Magnuson J."/>
            <person name="Mondo S."/>
            <person name="Nolan M."/>
            <person name="Ohm R."/>
            <person name="Pangilinan J."/>
            <person name="Park H.-J."/>
            <person name="Ramirez L."/>
            <person name="Alfaro M."/>
            <person name="Sun H."/>
            <person name="Tritt A."/>
            <person name="Yoshinaga Y."/>
            <person name="Zwiers L.-H."/>
            <person name="Turgeon B.G."/>
            <person name="Goodwin S.B."/>
            <person name="Spatafora J.W."/>
            <person name="Crous P.W."/>
            <person name="Grigoriev I.V."/>
        </authorList>
    </citation>
    <scope>NUCLEOTIDE SEQUENCE</scope>
    <source>
        <strain evidence="2">P77</strain>
    </source>
</reference>
<keyword evidence="1" id="KW-1133">Transmembrane helix</keyword>
<organism evidence="2 3">
    <name type="scientific">Decorospora gaudefroyi</name>
    <dbReference type="NCBI Taxonomy" id="184978"/>
    <lineage>
        <taxon>Eukaryota</taxon>
        <taxon>Fungi</taxon>
        <taxon>Dikarya</taxon>
        <taxon>Ascomycota</taxon>
        <taxon>Pezizomycotina</taxon>
        <taxon>Dothideomycetes</taxon>
        <taxon>Pleosporomycetidae</taxon>
        <taxon>Pleosporales</taxon>
        <taxon>Pleosporineae</taxon>
        <taxon>Pleosporaceae</taxon>
        <taxon>Decorospora</taxon>
    </lineage>
</organism>
<sequence>MLWYGLSFVFILTAIPVAMYCVARNRVLRLGSPPGQKHAGDVTVHTHRELPRHTALFTSISITIVTSYNVFHHRAAQPIEPPKTCQAPTIYSLSLMPLPRNAFLHEHEGRL</sequence>
<keyword evidence="1" id="KW-0812">Transmembrane</keyword>
<dbReference type="Proteomes" id="UP000800040">
    <property type="component" value="Unassembled WGS sequence"/>
</dbReference>
<protein>
    <submittedName>
        <fullName evidence="2">Uncharacterized protein</fullName>
    </submittedName>
</protein>
<gene>
    <name evidence="2" type="ORF">BDW02DRAFT_77276</name>
</gene>
<keyword evidence="1" id="KW-0472">Membrane</keyword>
<keyword evidence="3" id="KW-1185">Reference proteome</keyword>
<evidence type="ECO:0000256" key="1">
    <source>
        <dbReference type="SAM" id="Phobius"/>
    </source>
</evidence>
<name>A0A6A5K287_9PLEO</name>